<dbReference type="AlphaFoldDB" id="A0A484NF05"/>
<dbReference type="Proteomes" id="UP000595140">
    <property type="component" value="Unassembled WGS sequence"/>
</dbReference>
<sequence>MFLLDMLSRKKWTLPPPISIPHKAFLLSTKERLLLSVTLHNSTGPSILSPLSSSLSPFSFPLRRINLQVIQI</sequence>
<name>A0A484NF05_9ASTE</name>
<protein>
    <submittedName>
        <fullName evidence="1">Uncharacterized protein</fullName>
    </submittedName>
</protein>
<evidence type="ECO:0000313" key="2">
    <source>
        <dbReference type="Proteomes" id="UP000595140"/>
    </source>
</evidence>
<gene>
    <name evidence="1" type="ORF">CCAM_LOCUS41456</name>
</gene>
<keyword evidence="2" id="KW-1185">Reference proteome</keyword>
<dbReference type="EMBL" id="OOIL02006673">
    <property type="protein sequence ID" value="VFQ99680.1"/>
    <property type="molecule type" value="Genomic_DNA"/>
</dbReference>
<accession>A0A484NF05</accession>
<proteinExistence type="predicted"/>
<organism evidence="1 2">
    <name type="scientific">Cuscuta campestris</name>
    <dbReference type="NCBI Taxonomy" id="132261"/>
    <lineage>
        <taxon>Eukaryota</taxon>
        <taxon>Viridiplantae</taxon>
        <taxon>Streptophyta</taxon>
        <taxon>Embryophyta</taxon>
        <taxon>Tracheophyta</taxon>
        <taxon>Spermatophyta</taxon>
        <taxon>Magnoliopsida</taxon>
        <taxon>eudicotyledons</taxon>
        <taxon>Gunneridae</taxon>
        <taxon>Pentapetalae</taxon>
        <taxon>asterids</taxon>
        <taxon>lamiids</taxon>
        <taxon>Solanales</taxon>
        <taxon>Convolvulaceae</taxon>
        <taxon>Cuscuteae</taxon>
        <taxon>Cuscuta</taxon>
        <taxon>Cuscuta subgen. Grammica</taxon>
        <taxon>Cuscuta sect. Cleistogrammica</taxon>
    </lineage>
</organism>
<reference evidence="1 2" key="1">
    <citation type="submission" date="2018-04" db="EMBL/GenBank/DDBJ databases">
        <authorList>
            <person name="Vogel A."/>
        </authorList>
    </citation>
    <scope>NUCLEOTIDE SEQUENCE [LARGE SCALE GENOMIC DNA]</scope>
</reference>
<evidence type="ECO:0000313" key="1">
    <source>
        <dbReference type="EMBL" id="VFQ99680.1"/>
    </source>
</evidence>